<dbReference type="PROSITE" id="PS50893">
    <property type="entry name" value="ABC_TRANSPORTER_2"/>
    <property type="match status" value="1"/>
</dbReference>
<dbReference type="FunFam" id="3.40.50.300:FF:000299">
    <property type="entry name" value="ABC transporter ATP-binding protein/permease"/>
    <property type="match status" value="1"/>
</dbReference>
<evidence type="ECO:0000256" key="3">
    <source>
        <dbReference type="ARBA" id="ARBA00022475"/>
    </source>
</evidence>
<keyword evidence="8 9" id="KW-0472">Membrane</keyword>
<dbReference type="InterPro" id="IPR033838">
    <property type="entry name" value="CvaB_peptidase"/>
</dbReference>
<dbReference type="KEGG" id="fbl:Fbal_0604"/>
<dbReference type="EMBL" id="CP002209">
    <property type="protein sequence ID" value="ADN74817.1"/>
    <property type="molecule type" value="Genomic_DNA"/>
</dbReference>
<dbReference type="InterPro" id="IPR003593">
    <property type="entry name" value="AAA+_ATPase"/>
</dbReference>
<evidence type="ECO:0000259" key="11">
    <source>
        <dbReference type="PROSITE" id="PS50929"/>
    </source>
</evidence>
<evidence type="ECO:0000256" key="5">
    <source>
        <dbReference type="ARBA" id="ARBA00022741"/>
    </source>
</evidence>
<dbReference type="CDD" id="cd03246">
    <property type="entry name" value="ABCC_Protease_Secretion"/>
    <property type="match status" value="1"/>
</dbReference>
<dbReference type="PANTHER" id="PTHR24221:SF606">
    <property type="entry name" value="COLICIN V SECRETION-PROCESSING ATP-BINDING PROTEIN"/>
    <property type="match status" value="1"/>
</dbReference>
<evidence type="ECO:0000259" key="10">
    <source>
        <dbReference type="PROSITE" id="PS50893"/>
    </source>
</evidence>
<dbReference type="MEROPS" id="C39.005"/>
<name>E1SQK5_FERBD</name>
<keyword evidence="14" id="KW-1185">Reference proteome</keyword>
<dbReference type="GO" id="GO:0005886">
    <property type="term" value="C:plasma membrane"/>
    <property type="evidence" value="ECO:0007669"/>
    <property type="project" value="UniProtKB-SubCell"/>
</dbReference>
<dbReference type="GO" id="GO:0016887">
    <property type="term" value="F:ATP hydrolysis activity"/>
    <property type="evidence" value="ECO:0007669"/>
    <property type="project" value="InterPro"/>
</dbReference>
<evidence type="ECO:0000256" key="6">
    <source>
        <dbReference type="ARBA" id="ARBA00022840"/>
    </source>
</evidence>
<dbReference type="GO" id="GO:0006508">
    <property type="term" value="P:proteolysis"/>
    <property type="evidence" value="ECO:0007669"/>
    <property type="project" value="InterPro"/>
</dbReference>
<protein>
    <submittedName>
        <fullName evidence="13">Colicin V processing peptidase</fullName>
    </submittedName>
</protein>
<feature type="domain" description="ABC transmembrane type-1" evidence="11">
    <location>
        <begin position="190"/>
        <end position="469"/>
    </location>
</feature>
<feature type="domain" description="ABC transporter" evidence="10">
    <location>
        <begin position="502"/>
        <end position="731"/>
    </location>
</feature>
<gene>
    <name evidence="13" type="ordered locus">Fbal_0604</name>
</gene>
<dbReference type="AlphaFoldDB" id="E1SQK5"/>
<dbReference type="PANTHER" id="PTHR24221">
    <property type="entry name" value="ATP-BINDING CASSETTE SUB-FAMILY B"/>
    <property type="match status" value="1"/>
</dbReference>
<dbReference type="InterPro" id="IPR036640">
    <property type="entry name" value="ABC1_TM_sf"/>
</dbReference>
<dbReference type="HOGENOM" id="CLU_000604_84_3_6"/>
<sequence length="731" mass="81516">MIVESEPSNNAPSSDDDENSLELLEFSSARRVPLVMQTEVAECGLACLAMVASFHGSKQDLPSLRQRFNTNLVGMNLQQMIALADGLGLASRALKCPLAEVGKLAIPCVLHWDMNHFVVLTGVSRTDIKINDPALGKRQMSLAEFSEHYTGIALELTPASNFKKQDQRVRMKLSQLWSKIVGLKSGLVSLLLLSIVLQVFALASPYYMQWVVDEVLLSNDQPLLTVLAIGFSLLVLFTVISTGVRSYLILRLSSMMNMQMGVNLLRHLLKLPMAYFEKRHIGDLVSRFGSLAQIRERLTTGLIETVVDGLMSMTVLIMMLLYSPKLAAVVVAAVVLYTLLRLALYQPLRRQTEEYIQAQAKEQSNFLENIRGIQTIKLFTCESMRQSLWQNRYAEVVNSEIRLGKLKISFDVINKFLFGIENVVVVYLSATLVMEGLLTVGMIFAFIAYKNQFTDRMASFVEQLIQFRMLRLHLERISDIALAEVEPHRESRLSLAEVLGKLELKGVSFRHAENTPWIIRDCNLCVEPGESVAIVGPSGCGKTTLIKLMLGLLEPSEGKVLLDGKDITQIGLTEYRRQISAVMQNDTLLSGSVLDNLSFFDPEPNLVKVQRCAQLAAIDADISRMPMGYNTLVGDMGNQFSGGQVQRLLLARALYQEPKVLFMDEATSHLDVQNEISIGEHIKDLAMTRIIVAHRPETIKQADRVMVMDAGKLLSLEALQALHKETSNCPP</sequence>
<evidence type="ECO:0000256" key="9">
    <source>
        <dbReference type="SAM" id="Phobius"/>
    </source>
</evidence>
<evidence type="ECO:0000256" key="8">
    <source>
        <dbReference type="ARBA" id="ARBA00023136"/>
    </source>
</evidence>
<dbReference type="eggNOG" id="COG3271">
    <property type="taxonomic scope" value="Bacteria"/>
</dbReference>
<proteinExistence type="predicted"/>
<dbReference type="Proteomes" id="UP000006683">
    <property type="component" value="Chromosome"/>
</dbReference>
<evidence type="ECO:0000256" key="1">
    <source>
        <dbReference type="ARBA" id="ARBA00004651"/>
    </source>
</evidence>
<keyword evidence="4 9" id="KW-0812">Transmembrane</keyword>
<keyword evidence="7 9" id="KW-1133">Transmembrane helix</keyword>
<dbReference type="InterPro" id="IPR003439">
    <property type="entry name" value="ABC_transporter-like_ATP-bd"/>
</dbReference>
<feature type="transmembrane region" description="Helical" evidence="9">
    <location>
        <begin position="424"/>
        <end position="449"/>
    </location>
</feature>
<keyword evidence="6" id="KW-0067">ATP-binding</keyword>
<dbReference type="Gene3D" id="3.40.50.300">
    <property type="entry name" value="P-loop containing nucleotide triphosphate hydrolases"/>
    <property type="match status" value="1"/>
</dbReference>
<dbReference type="GeneID" id="67180849"/>
<dbReference type="InterPro" id="IPR039421">
    <property type="entry name" value="Type_1_exporter"/>
</dbReference>
<evidence type="ECO:0000256" key="2">
    <source>
        <dbReference type="ARBA" id="ARBA00022448"/>
    </source>
</evidence>
<evidence type="ECO:0000256" key="7">
    <source>
        <dbReference type="ARBA" id="ARBA00022989"/>
    </source>
</evidence>
<dbReference type="SUPFAM" id="SSF90123">
    <property type="entry name" value="ABC transporter transmembrane region"/>
    <property type="match status" value="1"/>
</dbReference>
<dbReference type="eggNOG" id="COG2274">
    <property type="taxonomic scope" value="Bacteria"/>
</dbReference>
<accession>E1SQK5</accession>
<feature type="domain" description="Peptidase C39" evidence="12">
    <location>
        <begin position="37"/>
        <end position="156"/>
    </location>
</feature>
<dbReference type="GO" id="GO:0034040">
    <property type="term" value="F:ATPase-coupled lipid transmembrane transporter activity"/>
    <property type="evidence" value="ECO:0007669"/>
    <property type="project" value="TreeGrafter"/>
</dbReference>
<evidence type="ECO:0000313" key="13">
    <source>
        <dbReference type="EMBL" id="ADN74817.1"/>
    </source>
</evidence>
<dbReference type="PROSITE" id="PS50929">
    <property type="entry name" value="ABC_TM1F"/>
    <property type="match status" value="1"/>
</dbReference>
<evidence type="ECO:0000313" key="14">
    <source>
        <dbReference type="Proteomes" id="UP000006683"/>
    </source>
</evidence>
<keyword evidence="5" id="KW-0547">Nucleotide-binding</keyword>
<feature type="transmembrane region" description="Helical" evidence="9">
    <location>
        <begin position="301"/>
        <end position="320"/>
    </location>
</feature>
<dbReference type="Pfam" id="PF00664">
    <property type="entry name" value="ABC_membrane"/>
    <property type="match status" value="1"/>
</dbReference>
<feature type="transmembrane region" description="Helical" evidence="9">
    <location>
        <begin position="326"/>
        <end position="344"/>
    </location>
</feature>
<dbReference type="GO" id="GO:0140359">
    <property type="term" value="F:ABC-type transporter activity"/>
    <property type="evidence" value="ECO:0007669"/>
    <property type="project" value="InterPro"/>
</dbReference>
<evidence type="ECO:0000259" key="12">
    <source>
        <dbReference type="PROSITE" id="PS50990"/>
    </source>
</evidence>
<feature type="transmembrane region" description="Helical" evidence="9">
    <location>
        <begin position="223"/>
        <end position="250"/>
    </location>
</feature>
<dbReference type="SUPFAM" id="SSF52540">
    <property type="entry name" value="P-loop containing nucleoside triphosphate hydrolases"/>
    <property type="match status" value="1"/>
</dbReference>
<keyword evidence="2" id="KW-0813">Transport</keyword>
<dbReference type="Pfam" id="PF03412">
    <property type="entry name" value="Peptidase_C39"/>
    <property type="match status" value="1"/>
</dbReference>
<dbReference type="RefSeq" id="WP_013344123.1">
    <property type="nucleotide sequence ID" value="NC_014541.1"/>
</dbReference>
<dbReference type="STRING" id="550540.Fbal_0604"/>
<keyword evidence="3" id="KW-1003">Cell membrane</keyword>
<comment type="subcellular location">
    <subcellularLocation>
        <location evidence="1">Cell membrane</location>
        <topology evidence="1">Multi-pass membrane protein</topology>
    </subcellularLocation>
</comment>
<feature type="transmembrane region" description="Helical" evidence="9">
    <location>
        <begin position="180"/>
        <end position="203"/>
    </location>
</feature>
<organism evidence="13 14">
    <name type="scientific">Ferrimonas balearica (strain DSM 9799 / CCM 4581 / KCTC 23876 / PAT)</name>
    <dbReference type="NCBI Taxonomy" id="550540"/>
    <lineage>
        <taxon>Bacteria</taxon>
        <taxon>Pseudomonadati</taxon>
        <taxon>Pseudomonadota</taxon>
        <taxon>Gammaproteobacteria</taxon>
        <taxon>Alteromonadales</taxon>
        <taxon>Ferrimonadaceae</taxon>
        <taxon>Ferrimonas</taxon>
    </lineage>
</organism>
<evidence type="ECO:0000256" key="4">
    <source>
        <dbReference type="ARBA" id="ARBA00022692"/>
    </source>
</evidence>
<reference evidence="13 14" key="1">
    <citation type="journal article" date="2010" name="Stand. Genomic Sci.">
        <title>Complete genome sequence of Ferrimonas balearica type strain (PAT).</title>
        <authorList>
            <person name="Nolan M."/>
            <person name="Sikorski J."/>
            <person name="Davenport K."/>
            <person name="Lucas S."/>
            <person name="Glavina Del Rio T."/>
            <person name="Tice H."/>
            <person name="Cheng J."/>
            <person name="Goodwin L."/>
            <person name="Pitluck S."/>
            <person name="Liolios K."/>
            <person name="Ivanova N."/>
            <person name="Mavromatis K."/>
            <person name="Ovchinnikova G."/>
            <person name="Pati A."/>
            <person name="Chen A."/>
            <person name="Palaniappan K."/>
            <person name="Land M."/>
            <person name="Hauser L."/>
            <person name="Chang Y."/>
            <person name="Jeffries C."/>
            <person name="Tapia R."/>
            <person name="Brettin T."/>
            <person name="Detter J."/>
            <person name="Han C."/>
            <person name="Yasawong M."/>
            <person name="Rohde M."/>
            <person name="Tindall B."/>
            <person name="Goker M."/>
            <person name="Woyke T."/>
            <person name="Bristow J."/>
            <person name="Eisen J."/>
            <person name="Markowitz V."/>
            <person name="Hugenholtz P."/>
            <person name="Kyrpides N."/>
            <person name="Klenk H."/>
            <person name="Lapidus A."/>
        </authorList>
    </citation>
    <scope>NUCLEOTIDE SEQUENCE [LARGE SCALE GENOMIC DNA]</scope>
    <source>
        <strain evidence="14">DSM 9799 / CCM 4581 / KCTC 23876 / PAT</strain>
    </source>
</reference>
<dbReference type="InterPro" id="IPR005074">
    <property type="entry name" value="Peptidase_C39"/>
</dbReference>
<dbReference type="CDD" id="cd02419">
    <property type="entry name" value="Peptidase_C39C"/>
    <property type="match status" value="1"/>
</dbReference>
<dbReference type="CDD" id="cd18567">
    <property type="entry name" value="ABC_6TM_CvaB_RaxB_like"/>
    <property type="match status" value="1"/>
</dbReference>
<dbReference type="GO" id="GO:0005524">
    <property type="term" value="F:ATP binding"/>
    <property type="evidence" value="ECO:0007669"/>
    <property type="project" value="UniProtKB-KW"/>
</dbReference>
<dbReference type="Gene3D" id="3.90.70.10">
    <property type="entry name" value="Cysteine proteinases"/>
    <property type="match status" value="1"/>
</dbReference>
<dbReference type="InterPro" id="IPR011527">
    <property type="entry name" value="ABC1_TM_dom"/>
</dbReference>
<dbReference type="Gene3D" id="1.20.1560.10">
    <property type="entry name" value="ABC transporter type 1, transmembrane domain"/>
    <property type="match status" value="1"/>
</dbReference>
<dbReference type="PROSITE" id="PS50990">
    <property type="entry name" value="PEPTIDASE_C39"/>
    <property type="match status" value="1"/>
</dbReference>
<dbReference type="GO" id="GO:0008234">
    <property type="term" value="F:cysteine-type peptidase activity"/>
    <property type="evidence" value="ECO:0007669"/>
    <property type="project" value="InterPro"/>
</dbReference>
<dbReference type="SMART" id="SM00382">
    <property type="entry name" value="AAA"/>
    <property type="match status" value="1"/>
</dbReference>
<dbReference type="Pfam" id="PF00005">
    <property type="entry name" value="ABC_tran"/>
    <property type="match status" value="1"/>
</dbReference>
<dbReference type="InterPro" id="IPR027417">
    <property type="entry name" value="P-loop_NTPase"/>
</dbReference>